<sequence length="166" mass="19419">MTDDELTPDQIRELHATLRRIHDEYDDRLSGRTMGKSALLTYQCRRRGCELLHVFRLPWHAGLIVARPPTRSSPNYSWWIPSREVMDRVADTRDFVGTIREAGMRTGYPVRDQPSRICQWEEDVPDVSPRVECHHLPRTKIPARQIAHDLSDRTRQGNRVRLPLTD</sequence>
<dbReference type="EMBL" id="NTGA01000004">
    <property type="protein sequence ID" value="PAY24642.1"/>
    <property type="molecule type" value="Genomic_DNA"/>
</dbReference>
<evidence type="ECO:0000313" key="2">
    <source>
        <dbReference type="Proteomes" id="UP000218810"/>
    </source>
</evidence>
<accession>A0A2A2WTU1</accession>
<comment type="caution">
    <text evidence="1">The sequence shown here is derived from an EMBL/GenBank/DDBJ whole genome shotgun (WGS) entry which is preliminary data.</text>
</comment>
<organism evidence="1 2">
    <name type="scientific">Dietzia natronolimnaea</name>
    <dbReference type="NCBI Taxonomy" id="161920"/>
    <lineage>
        <taxon>Bacteria</taxon>
        <taxon>Bacillati</taxon>
        <taxon>Actinomycetota</taxon>
        <taxon>Actinomycetes</taxon>
        <taxon>Mycobacteriales</taxon>
        <taxon>Dietziaceae</taxon>
        <taxon>Dietzia</taxon>
    </lineage>
</organism>
<evidence type="ECO:0000313" key="1">
    <source>
        <dbReference type="EMBL" id="PAY24642.1"/>
    </source>
</evidence>
<dbReference type="AlphaFoldDB" id="A0A2A2WTU1"/>
<protein>
    <submittedName>
        <fullName evidence="1">Uncharacterized protein</fullName>
    </submittedName>
</protein>
<name>A0A2A2WTU1_9ACTN</name>
<dbReference type="Proteomes" id="UP000218810">
    <property type="component" value="Unassembled WGS sequence"/>
</dbReference>
<proteinExistence type="predicted"/>
<keyword evidence="2" id="KW-1185">Reference proteome</keyword>
<gene>
    <name evidence="1" type="ORF">CEY15_02270</name>
</gene>
<reference evidence="2" key="1">
    <citation type="submission" date="2017-09" db="EMBL/GenBank/DDBJ databases">
        <authorList>
            <person name="Zhang Y."/>
            <person name="Huang X."/>
            <person name="Liu J."/>
            <person name="Lu L."/>
            <person name="Peng K."/>
        </authorList>
    </citation>
    <scope>NUCLEOTIDE SEQUENCE [LARGE SCALE GENOMIC DNA]</scope>
    <source>
        <strain evidence="2">S-XJ-1</strain>
    </source>
</reference>
<dbReference type="RefSeq" id="WP_095717103.1">
    <property type="nucleotide sequence ID" value="NZ_NTGA01000004.1"/>
</dbReference>